<gene>
    <name evidence="3" type="primary">LOC111431474</name>
</gene>
<organism evidence="2 3">
    <name type="scientific">Cucurbita moschata</name>
    <name type="common">Winter crookneck squash</name>
    <name type="synonym">Cucurbita pepo var. moschata</name>
    <dbReference type="NCBI Taxonomy" id="3662"/>
    <lineage>
        <taxon>Eukaryota</taxon>
        <taxon>Viridiplantae</taxon>
        <taxon>Streptophyta</taxon>
        <taxon>Embryophyta</taxon>
        <taxon>Tracheophyta</taxon>
        <taxon>Spermatophyta</taxon>
        <taxon>Magnoliopsida</taxon>
        <taxon>eudicotyledons</taxon>
        <taxon>Gunneridae</taxon>
        <taxon>Pentapetalae</taxon>
        <taxon>rosids</taxon>
        <taxon>fabids</taxon>
        <taxon>Cucurbitales</taxon>
        <taxon>Cucurbitaceae</taxon>
        <taxon>Cucurbiteae</taxon>
        <taxon>Cucurbita</taxon>
    </lineage>
</organism>
<keyword evidence="2" id="KW-1185">Reference proteome</keyword>
<feature type="transmembrane region" description="Helical" evidence="1">
    <location>
        <begin position="7"/>
        <end position="29"/>
    </location>
</feature>
<evidence type="ECO:0000313" key="2">
    <source>
        <dbReference type="Proteomes" id="UP000504609"/>
    </source>
</evidence>
<accession>A0A6J1E7M3</accession>
<feature type="transmembrane region" description="Helical" evidence="1">
    <location>
        <begin position="72"/>
        <end position="94"/>
    </location>
</feature>
<evidence type="ECO:0000256" key="1">
    <source>
        <dbReference type="SAM" id="Phobius"/>
    </source>
</evidence>
<evidence type="ECO:0000313" key="3">
    <source>
        <dbReference type="RefSeq" id="XP_022923889.1"/>
    </source>
</evidence>
<dbReference type="Proteomes" id="UP000504609">
    <property type="component" value="Unplaced"/>
</dbReference>
<dbReference type="InterPro" id="IPR006747">
    <property type="entry name" value="DUF599"/>
</dbReference>
<feature type="transmembrane region" description="Helical" evidence="1">
    <location>
        <begin position="188"/>
        <end position="210"/>
    </location>
</feature>
<protein>
    <submittedName>
        <fullName evidence="3">Uncharacterized protein LOC111431474</fullName>
    </submittedName>
</protein>
<dbReference type="Pfam" id="PF04654">
    <property type="entry name" value="DUF599"/>
    <property type="match status" value="1"/>
</dbReference>
<keyword evidence="1" id="KW-1133">Transmembrane helix</keyword>
<feature type="transmembrane region" description="Helical" evidence="1">
    <location>
        <begin position="115"/>
        <end position="134"/>
    </location>
</feature>
<sequence length="226" mass="25553">MEWKNYYLDAIFVPLGLLLTFTYHAWLWYKVKTQPLATFIGVTATVRRHWISAMLQDIDKKNILVVQTLRNMIMGSILMATTSILLCAGLAAVLSSTYSIKKPLTNAVYGAHGEFTAALKFITILTIFIFSFFFHSLSIRFMNLGGLLISAPLQPLSVLTEQHLVDILEKGCVLNTIGNRLFYSALPLVLWICGPLLVFLCFVVMLFVLYNLDFVCNKRINGKMNE</sequence>
<dbReference type="RefSeq" id="XP_022923889.1">
    <property type="nucleotide sequence ID" value="XM_023068121.1"/>
</dbReference>
<reference evidence="3" key="1">
    <citation type="submission" date="2025-08" db="UniProtKB">
        <authorList>
            <consortium name="RefSeq"/>
        </authorList>
    </citation>
    <scope>IDENTIFICATION</scope>
    <source>
        <tissue evidence="3">Young leaves</tissue>
    </source>
</reference>
<keyword evidence="1" id="KW-0812">Transmembrane</keyword>
<name>A0A6J1E7M3_CUCMO</name>
<keyword evidence="1" id="KW-0472">Membrane</keyword>
<dbReference type="PANTHER" id="PTHR31881">
    <property type="match status" value="1"/>
</dbReference>
<dbReference type="AlphaFoldDB" id="A0A6J1E7M3"/>
<dbReference type="GeneID" id="111431474"/>
<dbReference type="KEGG" id="cmos:111431474"/>
<dbReference type="PANTHER" id="PTHR31881:SF6">
    <property type="entry name" value="OS09G0494600 PROTEIN"/>
    <property type="match status" value="1"/>
</dbReference>
<proteinExistence type="predicted"/>